<protein>
    <submittedName>
        <fullName evidence="10">Lycopene cyclase domain-containing protein</fullName>
    </submittedName>
</protein>
<dbReference type="RefSeq" id="WP_070706232.1">
    <property type="nucleotide sequence ID" value="NZ_JBHLVH010000014.1"/>
</dbReference>
<evidence type="ECO:0000256" key="3">
    <source>
        <dbReference type="ARBA" id="ARBA00022692"/>
    </source>
</evidence>
<evidence type="ECO:0000313" key="10">
    <source>
        <dbReference type="EMBL" id="PKZ42822.1"/>
    </source>
</evidence>
<feature type="transmembrane region" description="Helical" evidence="8">
    <location>
        <begin position="81"/>
        <end position="98"/>
    </location>
</feature>
<keyword evidence="4" id="KW-0125">Carotenoid biosynthesis</keyword>
<organism evidence="10 11">
    <name type="scientific">Kytococcus schroeteri</name>
    <dbReference type="NCBI Taxonomy" id="138300"/>
    <lineage>
        <taxon>Bacteria</taxon>
        <taxon>Bacillati</taxon>
        <taxon>Actinomycetota</taxon>
        <taxon>Actinomycetes</taxon>
        <taxon>Micrococcales</taxon>
        <taxon>Kytococcaceae</taxon>
        <taxon>Kytococcus</taxon>
    </lineage>
</organism>
<evidence type="ECO:0000313" key="11">
    <source>
        <dbReference type="Proteomes" id="UP000234206"/>
    </source>
</evidence>
<evidence type="ECO:0000256" key="5">
    <source>
        <dbReference type="ARBA" id="ARBA00022989"/>
    </source>
</evidence>
<evidence type="ECO:0000256" key="4">
    <source>
        <dbReference type="ARBA" id="ARBA00022746"/>
    </source>
</evidence>
<dbReference type="Proteomes" id="UP000234206">
    <property type="component" value="Unassembled WGS sequence"/>
</dbReference>
<evidence type="ECO:0000256" key="6">
    <source>
        <dbReference type="ARBA" id="ARBA00023136"/>
    </source>
</evidence>
<dbReference type="Pfam" id="PF18916">
    <property type="entry name" value="Lycopene_cyc"/>
    <property type="match status" value="1"/>
</dbReference>
<comment type="pathway">
    <text evidence="2">Carotenoid biosynthesis.</text>
</comment>
<dbReference type="GO" id="GO:0016117">
    <property type="term" value="P:carotenoid biosynthetic process"/>
    <property type="evidence" value="ECO:0007669"/>
    <property type="project" value="UniProtKB-KW"/>
</dbReference>
<evidence type="ECO:0000256" key="1">
    <source>
        <dbReference type="ARBA" id="ARBA00004141"/>
    </source>
</evidence>
<proteinExistence type="predicted"/>
<sequence>MTYLWVNLAVLAVVGLVAWWALRGVAGPVRRRGVLAAGLAMAVSLVFTAVFDSLIIAAGIVGYDRAHLVGWFVGRAPVEDFAYAVAALVLLPALWLAWRRGGER</sequence>
<name>A0A2I1PDW2_9MICO</name>
<feature type="transmembrane region" description="Helical" evidence="8">
    <location>
        <begin position="34"/>
        <end position="61"/>
    </location>
</feature>
<evidence type="ECO:0000256" key="8">
    <source>
        <dbReference type="SAM" id="Phobius"/>
    </source>
</evidence>
<keyword evidence="7" id="KW-0413">Isomerase</keyword>
<evidence type="ECO:0000259" key="9">
    <source>
        <dbReference type="Pfam" id="PF18916"/>
    </source>
</evidence>
<dbReference type="GO" id="GO:0016872">
    <property type="term" value="F:intramolecular lyase activity"/>
    <property type="evidence" value="ECO:0007669"/>
    <property type="project" value="InterPro"/>
</dbReference>
<comment type="caution">
    <text evidence="10">The sequence shown here is derived from an EMBL/GenBank/DDBJ whole genome shotgun (WGS) entry which is preliminary data.</text>
</comment>
<accession>A0A2I1PDW2</accession>
<comment type="subcellular location">
    <subcellularLocation>
        <location evidence="1">Membrane</location>
        <topology evidence="1">Multi-pass membrane protein</topology>
    </subcellularLocation>
</comment>
<keyword evidence="3 8" id="KW-0812">Transmembrane</keyword>
<dbReference type="GO" id="GO:0016020">
    <property type="term" value="C:membrane"/>
    <property type="evidence" value="ECO:0007669"/>
    <property type="project" value="UniProtKB-SubCell"/>
</dbReference>
<dbReference type="EMBL" id="PKIZ01000001">
    <property type="protein sequence ID" value="PKZ42822.1"/>
    <property type="molecule type" value="Genomic_DNA"/>
</dbReference>
<feature type="transmembrane region" description="Helical" evidence="8">
    <location>
        <begin position="6"/>
        <end position="22"/>
    </location>
</feature>
<dbReference type="NCBIfam" id="TIGR03462">
    <property type="entry name" value="CarR_dom_SF"/>
    <property type="match status" value="1"/>
</dbReference>
<dbReference type="GO" id="GO:0045436">
    <property type="term" value="F:lycopene beta cyclase activity"/>
    <property type="evidence" value="ECO:0007669"/>
    <property type="project" value="UniProtKB-ARBA"/>
</dbReference>
<feature type="domain" description="Lycopene cyclase" evidence="9">
    <location>
        <begin position="2"/>
        <end position="92"/>
    </location>
</feature>
<gene>
    <name evidence="10" type="ORF">CYJ76_00805</name>
</gene>
<dbReference type="InterPro" id="IPR017825">
    <property type="entry name" value="Lycopene_cyclase_dom"/>
</dbReference>
<keyword evidence="6 8" id="KW-0472">Membrane</keyword>
<dbReference type="AlphaFoldDB" id="A0A2I1PDW2"/>
<evidence type="ECO:0000256" key="7">
    <source>
        <dbReference type="ARBA" id="ARBA00023235"/>
    </source>
</evidence>
<evidence type="ECO:0000256" key="2">
    <source>
        <dbReference type="ARBA" id="ARBA00004829"/>
    </source>
</evidence>
<keyword evidence="5 8" id="KW-1133">Transmembrane helix</keyword>
<reference evidence="10 11" key="1">
    <citation type="submission" date="2017-12" db="EMBL/GenBank/DDBJ databases">
        <title>Phylogenetic diversity of female urinary microbiome.</title>
        <authorList>
            <person name="Thomas-White K."/>
            <person name="Wolfe A.J."/>
        </authorList>
    </citation>
    <scope>NUCLEOTIDE SEQUENCE [LARGE SCALE GENOMIC DNA]</scope>
    <source>
        <strain evidence="10 11">UMB1298</strain>
    </source>
</reference>
<keyword evidence="11" id="KW-1185">Reference proteome</keyword>